<proteinExistence type="inferred from homology"/>
<reference evidence="8" key="1">
    <citation type="journal article" date="2015" name="J. Am. Chem. Soc.">
        <title>Biosynthesis of versipelostatin: identification of an enzyme-catalyzed [4+2]-cycloaddition required for macrocyclization of spirotetronate-containing polyketides.</title>
        <authorList>
            <person name="Hashimoto T."/>
            <person name="Hashimoto J."/>
            <person name="Teruya K."/>
            <person name="Hirano T."/>
            <person name="Shin-ya K."/>
            <person name="Ikeda H."/>
            <person name="Liu H."/>
            <person name="Nishiyama M."/>
            <person name="Kuzuyama T."/>
        </authorList>
    </citation>
    <scope>NUCLEOTIDE SEQUENCE</scope>
    <source>
        <strain evidence="8">4083-SVS6</strain>
    </source>
</reference>
<dbReference type="InterPro" id="IPR005158">
    <property type="entry name" value="BTAD"/>
</dbReference>
<keyword evidence="4 6" id="KW-0238">DNA-binding</keyword>
<dbReference type="SUPFAM" id="SSF46894">
    <property type="entry name" value="C-terminal effector domain of the bipartite response regulators"/>
    <property type="match status" value="1"/>
</dbReference>
<dbReference type="InterPro" id="IPR036388">
    <property type="entry name" value="WH-like_DNA-bd_sf"/>
</dbReference>
<evidence type="ECO:0000256" key="4">
    <source>
        <dbReference type="ARBA" id="ARBA00023125"/>
    </source>
</evidence>
<evidence type="ECO:0000313" key="8">
    <source>
        <dbReference type="EMBL" id="BAQ21957.1"/>
    </source>
</evidence>
<evidence type="ECO:0000256" key="5">
    <source>
        <dbReference type="ARBA" id="ARBA00023163"/>
    </source>
</evidence>
<dbReference type="InterPro" id="IPR051677">
    <property type="entry name" value="AfsR-DnrI-RedD_regulator"/>
</dbReference>
<keyword evidence="2" id="KW-0902">Two-component regulatory system</keyword>
<dbReference type="SMART" id="SM01043">
    <property type="entry name" value="BTAD"/>
    <property type="match status" value="1"/>
</dbReference>
<dbReference type="Pfam" id="PF00486">
    <property type="entry name" value="Trans_reg_C"/>
    <property type="match status" value="1"/>
</dbReference>
<sequence length="260" mass="29636">MEPAVRYDILGPLRVVDGPDHSFITARKVEVLLTVLLVRADQVVTPGQLMVEIWGDDPPRRASAGLHVYISQLRKFLHRPGRPANPIVTQQPGYLLRKGADELDFETFLTLMDRGRILLRDGHHEEAADSFQRAADLWRGPMRSDMRIGPIVEGFVTWLAEARLECHELLAEALLQLGQHRELTGRLYALSAENPLRETFYRQLMLALYRSERQADALRVYQTARKKLHDELGLEPCRALRELHHAILRDDGCLTLLAVS</sequence>
<dbReference type="InterPro" id="IPR016032">
    <property type="entry name" value="Sig_transdc_resp-reg_C-effctor"/>
</dbReference>
<name>A0A0B6VJI8_9ACTN</name>
<comment type="similarity">
    <text evidence="1">Belongs to the AfsR/DnrI/RedD regulatory family.</text>
</comment>
<gene>
    <name evidence="8" type="primary">vstR1</name>
</gene>
<dbReference type="GO" id="GO:0003677">
    <property type="term" value="F:DNA binding"/>
    <property type="evidence" value="ECO:0007669"/>
    <property type="project" value="UniProtKB-UniRule"/>
</dbReference>
<feature type="domain" description="OmpR/PhoB-type" evidence="7">
    <location>
        <begin position="1"/>
        <end position="98"/>
    </location>
</feature>
<dbReference type="Gene3D" id="1.10.10.10">
    <property type="entry name" value="Winged helix-like DNA-binding domain superfamily/Winged helix DNA-binding domain"/>
    <property type="match status" value="1"/>
</dbReference>
<evidence type="ECO:0000256" key="3">
    <source>
        <dbReference type="ARBA" id="ARBA00023015"/>
    </source>
</evidence>
<dbReference type="InterPro" id="IPR001867">
    <property type="entry name" value="OmpR/PhoB-type_DNA-bd"/>
</dbReference>
<evidence type="ECO:0000259" key="7">
    <source>
        <dbReference type="PROSITE" id="PS51755"/>
    </source>
</evidence>
<protein>
    <submittedName>
        <fullName evidence="8">Putative SARP family regulator</fullName>
    </submittedName>
</protein>
<keyword evidence="3" id="KW-0805">Transcription regulation</keyword>
<evidence type="ECO:0000256" key="2">
    <source>
        <dbReference type="ARBA" id="ARBA00023012"/>
    </source>
</evidence>
<organism evidence="8">
    <name type="scientific">Streptomyces versipellis</name>
    <dbReference type="NCBI Taxonomy" id="67375"/>
    <lineage>
        <taxon>Bacteria</taxon>
        <taxon>Bacillati</taxon>
        <taxon>Actinomycetota</taxon>
        <taxon>Actinomycetes</taxon>
        <taxon>Kitasatosporales</taxon>
        <taxon>Streptomycetaceae</taxon>
        <taxon>Streptomyces</taxon>
    </lineage>
</organism>
<dbReference type="GO" id="GO:0006355">
    <property type="term" value="P:regulation of DNA-templated transcription"/>
    <property type="evidence" value="ECO:0007669"/>
    <property type="project" value="InterPro"/>
</dbReference>
<dbReference type="InterPro" id="IPR011990">
    <property type="entry name" value="TPR-like_helical_dom_sf"/>
</dbReference>
<accession>A0A0B6VJI8</accession>
<dbReference type="GO" id="GO:0000160">
    <property type="term" value="P:phosphorelay signal transduction system"/>
    <property type="evidence" value="ECO:0007669"/>
    <property type="project" value="UniProtKB-KW"/>
</dbReference>
<feature type="DNA-binding region" description="OmpR/PhoB-type" evidence="6">
    <location>
        <begin position="1"/>
        <end position="98"/>
    </location>
</feature>
<dbReference type="PROSITE" id="PS51755">
    <property type="entry name" value="OMPR_PHOB"/>
    <property type="match status" value="1"/>
</dbReference>
<evidence type="ECO:0000256" key="6">
    <source>
        <dbReference type="PROSITE-ProRule" id="PRU01091"/>
    </source>
</evidence>
<evidence type="ECO:0000256" key="1">
    <source>
        <dbReference type="ARBA" id="ARBA00005820"/>
    </source>
</evidence>
<dbReference type="PANTHER" id="PTHR35807:SF1">
    <property type="entry name" value="TRANSCRIPTIONAL REGULATOR REDD"/>
    <property type="match status" value="1"/>
</dbReference>
<dbReference type="AlphaFoldDB" id="A0A0B6VJI8"/>
<dbReference type="EMBL" id="LC006086">
    <property type="protein sequence ID" value="BAQ21957.1"/>
    <property type="molecule type" value="Genomic_DNA"/>
</dbReference>
<keyword evidence="5" id="KW-0804">Transcription</keyword>
<dbReference type="Gene3D" id="1.25.40.10">
    <property type="entry name" value="Tetratricopeptide repeat domain"/>
    <property type="match status" value="1"/>
</dbReference>
<dbReference type="Pfam" id="PF03704">
    <property type="entry name" value="BTAD"/>
    <property type="match status" value="1"/>
</dbReference>
<dbReference type="SMART" id="SM00862">
    <property type="entry name" value="Trans_reg_C"/>
    <property type="match status" value="1"/>
</dbReference>
<dbReference type="SUPFAM" id="SSF48452">
    <property type="entry name" value="TPR-like"/>
    <property type="match status" value="1"/>
</dbReference>
<dbReference type="CDD" id="cd15831">
    <property type="entry name" value="BTAD"/>
    <property type="match status" value="1"/>
</dbReference>
<dbReference type="PANTHER" id="PTHR35807">
    <property type="entry name" value="TRANSCRIPTIONAL REGULATOR REDD-RELATED"/>
    <property type="match status" value="1"/>
</dbReference>